<feature type="region of interest" description="Disordered" evidence="1">
    <location>
        <begin position="1221"/>
        <end position="1247"/>
    </location>
</feature>
<dbReference type="InterPro" id="IPR008023">
    <property type="entry name" value="DUF748"/>
</dbReference>
<proteinExistence type="predicted"/>
<dbReference type="PANTHER" id="PTHR30441">
    <property type="entry name" value="DUF748 DOMAIN-CONTAINING PROTEIN"/>
    <property type="match status" value="1"/>
</dbReference>
<feature type="region of interest" description="Disordered" evidence="1">
    <location>
        <begin position="342"/>
        <end position="370"/>
    </location>
</feature>
<dbReference type="EMBL" id="JABBFW010000002">
    <property type="protein sequence ID" value="NML14358.1"/>
    <property type="molecule type" value="Genomic_DNA"/>
</dbReference>
<evidence type="ECO:0000313" key="3">
    <source>
        <dbReference type="Proteomes" id="UP000574067"/>
    </source>
</evidence>
<dbReference type="Gene3D" id="3.30.1330.60">
    <property type="entry name" value="OmpA-like domain"/>
    <property type="match status" value="1"/>
</dbReference>
<accession>A0A848F5F3</accession>
<evidence type="ECO:0000256" key="1">
    <source>
        <dbReference type="SAM" id="MobiDB-lite"/>
    </source>
</evidence>
<feature type="compositionally biased region" description="Low complexity" evidence="1">
    <location>
        <begin position="342"/>
        <end position="354"/>
    </location>
</feature>
<reference evidence="2 3" key="1">
    <citation type="submission" date="2020-04" db="EMBL/GenBank/DDBJ databases">
        <title>Azohydromonas sp. isolated from soil.</title>
        <authorList>
            <person name="Dahal R.H."/>
        </authorList>
    </citation>
    <scope>NUCLEOTIDE SEQUENCE [LARGE SCALE GENOMIC DNA]</scope>
    <source>
        <strain evidence="2 3">G-1-1-14</strain>
    </source>
</reference>
<keyword evidence="3" id="KW-1185">Reference proteome</keyword>
<organism evidence="2 3">
    <name type="scientific">Azohydromonas caseinilytica</name>
    <dbReference type="NCBI Taxonomy" id="2728836"/>
    <lineage>
        <taxon>Bacteria</taxon>
        <taxon>Pseudomonadati</taxon>
        <taxon>Pseudomonadota</taxon>
        <taxon>Betaproteobacteria</taxon>
        <taxon>Burkholderiales</taxon>
        <taxon>Sphaerotilaceae</taxon>
        <taxon>Azohydromonas</taxon>
    </lineage>
</organism>
<dbReference type="PANTHER" id="PTHR30441:SF8">
    <property type="entry name" value="DUF748 DOMAIN-CONTAINING PROTEIN"/>
    <property type="match status" value="1"/>
</dbReference>
<feature type="compositionally biased region" description="Basic and acidic residues" evidence="1">
    <location>
        <begin position="1221"/>
        <end position="1236"/>
    </location>
</feature>
<dbReference type="RefSeq" id="WP_169159245.1">
    <property type="nucleotide sequence ID" value="NZ_JABBFW010000002.1"/>
</dbReference>
<feature type="region of interest" description="Disordered" evidence="1">
    <location>
        <begin position="799"/>
        <end position="842"/>
    </location>
</feature>
<feature type="compositionally biased region" description="Low complexity" evidence="1">
    <location>
        <begin position="804"/>
        <end position="826"/>
    </location>
</feature>
<comment type="caution">
    <text evidence="2">The sequence shown here is derived from an EMBL/GenBank/DDBJ whole genome shotgun (WGS) entry which is preliminary data.</text>
</comment>
<dbReference type="GO" id="GO:0005886">
    <property type="term" value="C:plasma membrane"/>
    <property type="evidence" value="ECO:0007669"/>
    <property type="project" value="TreeGrafter"/>
</dbReference>
<dbReference type="Proteomes" id="UP000574067">
    <property type="component" value="Unassembled WGS sequence"/>
</dbReference>
<dbReference type="InterPro" id="IPR036737">
    <property type="entry name" value="OmpA-like_sf"/>
</dbReference>
<dbReference type="InterPro" id="IPR052894">
    <property type="entry name" value="AsmA-related"/>
</dbReference>
<dbReference type="AlphaFoldDB" id="A0A848F5F3"/>
<evidence type="ECO:0000313" key="2">
    <source>
        <dbReference type="EMBL" id="NML14358.1"/>
    </source>
</evidence>
<protein>
    <submittedName>
        <fullName evidence="2">DUF748 domain-containing protein</fullName>
    </submittedName>
</protein>
<name>A0A848F5F3_9BURK</name>
<dbReference type="Pfam" id="PF05359">
    <property type="entry name" value="DUF748"/>
    <property type="match status" value="1"/>
</dbReference>
<dbReference type="GO" id="GO:0090313">
    <property type="term" value="P:regulation of protein targeting to membrane"/>
    <property type="evidence" value="ECO:0007669"/>
    <property type="project" value="TreeGrafter"/>
</dbReference>
<sequence length="1247" mass="133679">MFKGKRAARIAAALAIALGVLWLLGALALPPLLKWQLQQRGSALLGRELSVQSVRFTPWNLQLTLRGIALAGAAPREAAAAEPQPPQLQIERLMLNLEASSLWKRAPVLSAIEIEAPKVRLRQRADGGTDIDDMLQALRSQPQTEEPAGPPPRFALHNLRLERGELVYEDEARQVRHEVRELQLGLPFISSLPADVQTQVQPRLAFVLDGSRFDSGATTTPFSRHRDSTLELRLDALKLASLSAYLPAALELQGGQLDTRLQLRFRLEDDGTPRLDVQGQLQAQDLALADAQGQPLLGWKSLRIEVQPSQPLQRHVALGAVRLDGLDVHAGRDAQGRLLPALAPSGAPAAQGSSTKPGGAARPDDGTPAQGAWTVSVQELAVQDAALHWRDEALKLRWRVEALAAQARGLQWPLRDAMPFESSARLRPEDGTADAPAASLKLKGEAAAEGGALDFELEALPLGPLAPVLAQALRPRPEGRLGAQGRLRWTPDGLQAVELAQARLDGLRLREGERAAPPVAAWDELVLEGVRVELPRREAEIGRLRLQAPALQLARDAQGQLNAAAWFQPAAPAPAAAAQPAKSTPGADAWRLKLRQLQIAEGRVAWLDAQPAPQSPLRLEASRLQLVMQDLQWPLAAGARRASLGMQLREPGDATPARVQWSGRLQAAPLALDGRWRIERLPLHLLQAYAGTELPLRLLHAEGGFDGELALSLGAEGPRVQARGDALLAGVHVAAARDRAAGDELLSWQSLALRGLDAALQPGAKPRVQLQSATLSDFYARLVVTEQGRLNLQDLGGRAVLDNPPAGQAPKDAPADGAASAPAAAPTTREGVTVGPPRQRTRELPLDLALGTTTLVNGRIDFNDRFVRPNYSAELTELNGSLGPLRSDSPGLAPLSLRGRAAGSALLDIQGTLNPLSNPPELDLQARATGLELPPLSPYAAKYAGYAIERGKLSVELGYRIDGEGRLQASNRVVLNQLTFGERVESPSATKLPVLLAVSLLKDRNGNIDLDLPVSGSLNDPQFSIGGIILRLIGNLLLKAVTAPFALLAGAHGPDLSGVPFEPGSALPAQQGQEVLRRAAQALVDKPELQTTITGEADAAAEAEAIRRAQLEARIRAEQRKLALRGGASAQAVLPEPTPAERETLLRRLYADTPLPNKPRNFIGLARELPLAEVEQRLLAGIAVNEESARALAVQRALAVRDELTAQGVPGERLFVAAPRLHEGQKEGEPGDKEAPRWTPRVELSLR</sequence>
<gene>
    <name evidence="2" type="ORF">HHL10_05120</name>
</gene>